<feature type="region of interest" description="Disordered" evidence="5">
    <location>
        <begin position="427"/>
        <end position="538"/>
    </location>
</feature>
<keyword evidence="4 6" id="KW-0472">Membrane</keyword>
<evidence type="ECO:0000256" key="6">
    <source>
        <dbReference type="SAM" id="Phobius"/>
    </source>
</evidence>
<dbReference type="GO" id="GO:0006820">
    <property type="term" value="P:monoatomic anion transport"/>
    <property type="evidence" value="ECO:0007669"/>
    <property type="project" value="TreeGrafter"/>
</dbReference>
<feature type="transmembrane region" description="Helical" evidence="6">
    <location>
        <begin position="373"/>
        <end position="390"/>
    </location>
</feature>
<dbReference type="InterPro" id="IPR020846">
    <property type="entry name" value="MFS_dom"/>
</dbReference>
<evidence type="ECO:0000256" key="1">
    <source>
        <dbReference type="ARBA" id="ARBA00004141"/>
    </source>
</evidence>
<dbReference type="EMBL" id="AMQN01000457">
    <property type="status" value="NOT_ANNOTATED_CDS"/>
    <property type="molecule type" value="Genomic_DNA"/>
</dbReference>
<dbReference type="GO" id="GO:0016020">
    <property type="term" value="C:membrane"/>
    <property type="evidence" value="ECO:0007669"/>
    <property type="project" value="UniProtKB-SubCell"/>
</dbReference>
<keyword evidence="3 6" id="KW-1133">Transmembrane helix</keyword>
<dbReference type="AlphaFoldDB" id="X1ZCN1"/>
<feature type="transmembrane region" description="Helical" evidence="6">
    <location>
        <begin position="195"/>
        <end position="221"/>
    </location>
</feature>
<dbReference type="PROSITE" id="PS50850">
    <property type="entry name" value="MFS"/>
    <property type="match status" value="1"/>
</dbReference>
<organism evidence="8 9">
    <name type="scientific">Capitella teleta</name>
    <name type="common">Polychaete worm</name>
    <dbReference type="NCBI Taxonomy" id="283909"/>
    <lineage>
        <taxon>Eukaryota</taxon>
        <taxon>Metazoa</taxon>
        <taxon>Spiralia</taxon>
        <taxon>Lophotrochozoa</taxon>
        <taxon>Annelida</taxon>
        <taxon>Polychaeta</taxon>
        <taxon>Sedentaria</taxon>
        <taxon>Scolecida</taxon>
        <taxon>Capitellidae</taxon>
        <taxon>Capitella</taxon>
    </lineage>
</organism>
<feature type="transmembrane region" description="Helical" evidence="6">
    <location>
        <begin position="242"/>
        <end position="261"/>
    </location>
</feature>
<dbReference type="Proteomes" id="UP000014760">
    <property type="component" value="Unassembled WGS sequence"/>
</dbReference>
<reference evidence="9" key="2">
    <citation type="journal article" date="2013" name="Nature">
        <title>Insights into bilaterian evolution from three spiralian genomes.</title>
        <authorList>
            <person name="Simakov O."/>
            <person name="Marletaz F."/>
            <person name="Cho S.J."/>
            <person name="Edsinger-Gonzales E."/>
            <person name="Havlak P."/>
            <person name="Hellsten U."/>
            <person name="Kuo D.H."/>
            <person name="Larsson T."/>
            <person name="Lv J."/>
            <person name="Arendt D."/>
            <person name="Savage R."/>
            <person name="Osoegawa K."/>
            <person name="de Jong P."/>
            <person name="Grimwood J."/>
            <person name="Chapman J.A."/>
            <person name="Shapiro H."/>
            <person name="Aerts A."/>
            <person name="Otillar R.P."/>
            <person name="Terry A.Y."/>
            <person name="Boore J.L."/>
            <person name="Grigoriev I.V."/>
            <person name="Lindberg D.R."/>
            <person name="Seaver E.C."/>
            <person name="Weisblat D.A."/>
            <person name="Putnam N.H."/>
            <person name="Rokhsar D.S."/>
        </authorList>
    </citation>
    <scope>NUCLEOTIDE SEQUENCE</scope>
    <source>
        <strain evidence="9">I ESC-2004</strain>
    </source>
</reference>
<evidence type="ECO:0000259" key="7">
    <source>
        <dbReference type="PROSITE" id="PS50850"/>
    </source>
</evidence>
<accession>X1ZCN1</accession>
<dbReference type="Gene3D" id="1.20.1250.20">
    <property type="entry name" value="MFS general substrate transporter like domains"/>
    <property type="match status" value="2"/>
</dbReference>
<feature type="transmembrane region" description="Helical" evidence="6">
    <location>
        <begin position="73"/>
        <end position="92"/>
    </location>
</feature>
<dbReference type="OrthoDB" id="2985014at2759"/>
<keyword evidence="2 6" id="KW-0812">Transmembrane</keyword>
<feature type="transmembrane region" description="Helical" evidence="6">
    <location>
        <begin position="143"/>
        <end position="161"/>
    </location>
</feature>
<feature type="compositionally biased region" description="Basic and acidic residues" evidence="5">
    <location>
        <begin position="468"/>
        <end position="479"/>
    </location>
</feature>
<dbReference type="SUPFAM" id="SSF103473">
    <property type="entry name" value="MFS general substrate transporter"/>
    <property type="match status" value="1"/>
</dbReference>
<keyword evidence="9" id="KW-1185">Reference proteome</keyword>
<feature type="transmembrane region" description="Helical" evidence="6">
    <location>
        <begin position="305"/>
        <end position="326"/>
    </location>
</feature>
<dbReference type="OMA" id="ESTRTCA"/>
<reference evidence="8" key="3">
    <citation type="submission" date="2015-06" db="UniProtKB">
        <authorList>
            <consortium name="EnsemblMetazoa"/>
        </authorList>
    </citation>
    <scope>IDENTIFICATION</scope>
</reference>
<dbReference type="InterPro" id="IPR011701">
    <property type="entry name" value="MFS"/>
</dbReference>
<feature type="compositionally biased region" description="Basic and acidic residues" evidence="5">
    <location>
        <begin position="501"/>
        <end position="514"/>
    </location>
</feature>
<sequence length="538" mass="59531">MTWTYAFQDGEFDWSAQKQKLFVETFYWGFVVGQLPAALLSNHFGGKRIFGFFILASSLSTLLIPLGSRTHYFVLLLLRFIGGLGASAGFPAMTTFWGKWAPPLERSKLASISYAGSLTGTLLLYPTVGLMCEYGFDGGWPSIFYTIGGFGVIWSVSWLILVSETPIEHYRISKDERRYIVLSLQGQNNKVEVPWVAVLTSLPFLCTLICHFTYEWIVMIFNTIIPKYMTEILKLDIRANDLFALSPYLGLWFLAMVSGAWSDRLIARGVLSTTATRKVMQFIGALVPSGAAIAVGFLDCTRWQAAVAVLALGLSFGGIQFSGFLVCHLDLAPKYAGVMIGIANTVGNLAQFAMPFLVAIITPDRTHEQWQTLFFITASICLFSMIIFVLCGSGELQSWAADPVTEESNHSDLLRLDVESNPLIKLPKRQVSQLDASGNDSKQENKRHSQGGGRDVEDPSSKPKTSRKGSEKANRDRISKSASETNTLAVKDKANPVQRSKSKESRKSNDESTTSKKRRVSKHESSPDGYESLSESHV</sequence>
<dbReference type="InterPro" id="IPR050382">
    <property type="entry name" value="MFS_Na/Anion_cotransporter"/>
</dbReference>
<dbReference type="GO" id="GO:0022857">
    <property type="term" value="F:transmembrane transporter activity"/>
    <property type="evidence" value="ECO:0007669"/>
    <property type="project" value="InterPro"/>
</dbReference>
<evidence type="ECO:0000313" key="9">
    <source>
        <dbReference type="Proteomes" id="UP000014760"/>
    </source>
</evidence>
<dbReference type="EnsemblMetazoa" id="CapteT172198">
    <property type="protein sequence ID" value="CapteP172198"/>
    <property type="gene ID" value="CapteG172198"/>
</dbReference>
<dbReference type="PANTHER" id="PTHR11662:SF399">
    <property type="entry name" value="FI19708P1-RELATED"/>
    <property type="match status" value="1"/>
</dbReference>
<evidence type="ECO:0000256" key="5">
    <source>
        <dbReference type="SAM" id="MobiDB-lite"/>
    </source>
</evidence>
<evidence type="ECO:0000256" key="2">
    <source>
        <dbReference type="ARBA" id="ARBA00022692"/>
    </source>
</evidence>
<protein>
    <recommendedName>
        <fullName evidence="7">Major facilitator superfamily (MFS) profile domain-containing protein</fullName>
    </recommendedName>
</protein>
<feature type="domain" description="Major facilitator superfamily (MFS) profile" evidence="7">
    <location>
        <begin position="1"/>
        <end position="396"/>
    </location>
</feature>
<dbReference type="PANTHER" id="PTHR11662">
    <property type="entry name" value="SOLUTE CARRIER FAMILY 17"/>
    <property type="match status" value="1"/>
</dbReference>
<name>X1ZCN1_CAPTE</name>
<feature type="transmembrane region" description="Helical" evidence="6">
    <location>
        <begin position="338"/>
        <end position="361"/>
    </location>
</feature>
<dbReference type="FunFam" id="1.20.1250.20:FF:000532">
    <property type="entry name" value="SLC (SoLute Carrier) homolog"/>
    <property type="match status" value="1"/>
</dbReference>
<proteinExistence type="predicted"/>
<evidence type="ECO:0000256" key="4">
    <source>
        <dbReference type="ARBA" id="ARBA00023136"/>
    </source>
</evidence>
<feature type="compositionally biased region" description="Polar residues" evidence="5">
    <location>
        <begin position="430"/>
        <end position="440"/>
    </location>
</feature>
<feature type="transmembrane region" description="Helical" evidence="6">
    <location>
        <begin position="49"/>
        <end position="66"/>
    </location>
</feature>
<dbReference type="InterPro" id="IPR036259">
    <property type="entry name" value="MFS_trans_sf"/>
</dbReference>
<comment type="subcellular location">
    <subcellularLocation>
        <location evidence="1">Membrane</location>
        <topology evidence="1">Multi-pass membrane protein</topology>
    </subcellularLocation>
</comment>
<feature type="transmembrane region" description="Helical" evidence="6">
    <location>
        <begin position="112"/>
        <end position="131"/>
    </location>
</feature>
<dbReference type="Pfam" id="PF07690">
    <property type="entry name" value="MFS_1"/>
    <property type="match status" value="1"/>
</dbReference>
<evidence type="ECO:0000313" key="8">
    <source>
        <dbReference type="EnsemblMetazoa" id="CapteP172198"/>
    </source>
</evidence>
<reference evidence="9" key="1">
    <citation type="submission" date="2012-12" db="EMBL/GenBank/DDBJ databases">
        <authorList>
            <person name="Hellsten U."/>
            <person name="Grimwood J."/>
            <person name="Chapman J.A."/>
            <person name="Shapiro H."/>
            <person name="Aerts A."/>
            <person name="Otillar R.P."/>
            <person name="Terry A.Y."/>
            <person name="Boore J.L."/>
            <person name="Simakov O."/>
            <person name="Marletaz F."/>
            <person name="Cho S.-J."/>
            <person name="Edsinger-Gonzales E."/>
            <person name="Havlak P."/>
            <person name="Kuo D.-H."/>
            <person name="Larsson T."/>
            <person name="Lv J."/>
            <person name="Arendt D."/>
            <person name="Savage R."/>
            <person name="Osoegawa K."/>
            <person name="de Jong P."/>
            <person name="Lindberg D.R."/>
            <person name="Seaver E.C."/>
            <person name="Weisblat D.A."/>
            <person name="Putnam N.H."/>
            <person name="Grigoriev I.V."/>
            <person name="Rokhsar D.S."/>
        </authorList>
    </citation>
    <scope>NUCLEOTIDE SEQUENCE</scope>
    <source>
        <strain evidence="9">I ESC-2004</strain>
    </source>
</reference>
<dbReference type="HOGENOM" id="CLU_001265_5_0_1"/>
<feature type="transmembrane region" description="Helical" evidence="6">
    <location>
        <begin position="281"/>
        <end position="298"/>
    </location>
</feature>
<evidence type="ECO:0000256" key="3">
    <source>
        <dbReference type="ARBA" id="ARBA00022989"/>
    </source>
</evidence>